<feature type="signal peptide" evidence="24">
    <location>
        <begin position="1"/>
        <end position="41"/>
    </location>
</feature>
<dbReference type="PIRSF" id="PIRSF001155">
    <property type="entry name" value="C1r_C1s_MASP"/>
    <property type="match status" value="1"/>
</dbReference>
<keyword evidence="6" id="KW-0245">EGF-like domain</keyword>
<dbReference type="CDD" id="cd00190">
    <property type="entry name" value="Tryp_SPc"/>
    <property type="match status" value="1"/>
</dbReference>
<dbReference type="SUPFAM" id="SSF57535">
    <property type="entry name" value="Complement control module/SCR domain"/>
    <property type="match status" value="2"/>
</dbReference>
<evidence type="ECO:0000256" key="3">
    <source>
        <dbReference type="ARBA" id="ARBA00004613"/>
    </source>
</evidence>
<evidence type="ECO:0000256" key="17">
    <source>
        <dbReference type="ARBA" id="ARBA00023157"/>
    </source>
</evidence>
<keyword evidence="12" id="KW-0677">Repeat</keyword>
<dbReference type="PROSITE" id="PS01187">
    <property type="entry name" value="EGF_CA"/>
    <property type="match status" value="1"/>
</dbReference>
<evidence type="ECO:0000256" key="12">
    <source>
        <dbReference type="ARBA" id="ARBA00022737"/>
    </source>
</evidence>
<evidence type="ECO:0000256" key="14">
    <source>
        <dbReference type="ARBA" id="ARBA00022825"/>
    </source>
</evidence>
<dbReference type="PROSITE" id="PS01186">
    <property type="entry name" value="EGF_2"/>
    <property type="match status" value="1"/>
</dbReference>
<accession>A0ABN9L631</accession>
<evidence type="ECO:0000256" key="19">
    <source>
        <dbReference type="ARBA" id="ARBA00023278"/>
    </source>
</evidence>
<dbReference type="PANTHER" id="PTHR24255">
    <property type="entry name" value="COMPLEMENT COMPONENT 1, S SUBCOMPONENT-RELATED"/>
    <property type="match status" value="1"/>
</dbReference>
<comment type="caution">
    <text evidence="23">Lacks conserved residue(s) required for the propagation of feature annotation.</text>
</comment>
<sequence>MDPIIHNVLSEDAMLCCGGLRCNALLWRLLWVLLLFGAVTCSTSKTPQHGLVSSPNYPKAYPNDQCWTWNITVRSGFHISLNFLVFDLEPSDACNYDYVKVFDGNREMGRFCGPKRSRFHPGSRLLVSHGNQMKIEFLSDFSNEENDDDECASPNDNSLAWTQPCQHVCHNYIGGYFCSCLPGYEIQTDNRTCKAQCSNQLFTEESGFISSPGYPQPYPPDLNCTYRIRLERGMQVSLEFREIFEIDDHPRGSMPLRYLEEGGQHLSHGGSGFFSAFEEPREKLIFVGEQLVRNLCGSRVPEIIQTKSHEVDIVFQTDESGNSRGWKIFYTSEAIQCPKPVTLDEFSIVSPLQDVYQMRDYFVLSCRTGYRLMEGGRELSVFTAVCQKDGAWHRPVPRCEILSCGEPKVLRNGGHKFLAEPRRVTYQSEIVYACNEPYYKMVTTGSARFTCTEDGVWRDENGGQQIPICVPVCGRPQNPVTGLIRVLNGNEAENGNFPWQALLRSPGRAGGVLIDESWVLTAAHVLKPGRSADLDLKNLHVFLGDVEIDNLVYNGLVKVKAFYIHPDYSTENFDNDIALIQLENPVTMNGNVSPICLPENTEASLYDSGRVGYVSGFGITEENKMTDHLHYVFLPVVARNKCQEQLSKKQEKYEKLKFTENMFCAGDLHSPMDSCQGDSGGAFAVKSSEKWVATGLVSWGIDCGSGYGYYTKVVNYVNWIRNYTGR</sequence>
<feature type="domain" description="Peptidase S1" evidence="26">
    <location>
        <begin position="486"/>
        <end position="725"/>
    </location>
</feature>
<name>A0ABN9L631_9NEOB</name>
<dbReference type="Pfam" id="PF00089">
    <property type="entry name" value="Trypsin"/>
    <property type="match status" value="1"/>
</dbReference>
<dbReference type="InterPro" id="IPR001881">
    <property type="entry name" value="EGF-like_Ca-bd_dom"/>
</dbReference>
<keyword evidence="7" id="KW-0597">Phosphoprotein</keyword>
<keyword evidence="18" id="KW-0325">Glycoprotein</keyword>
<evidence type="ECO:0000256" key="18">
    <source>
        <dbReference type="ARBA" id="ARBA00023180"/>
    </source>
</evidence>
<comment type="catalytic activity">
    <reaction evidence="1">
        <text>Selective cleavage of Lys(or Arg)-|-Ile bond in complement subcomponent C1s to form the active form of C1s (EC 3.4.21.42).</text>
        <dbReference type="EC" id="3.4.21.41"/>
    </reaction>
</comment>
<organism evidence="28 29">
    <name type="scientific">Ranitomeya imitator</name>
    <name type="common">mimic poison frog</name>
    <dbReference type="NCBI Taxonomy" id="111125"/>
    <lineage>
        <taxon>Eukaryota</taxon>
        <taxon>Metazoa</taxon>
        <taxon>Chordata</taxon>
        <taxon>Craniata</taxon>
        <taxon>Vertebrata</taxon>
        <taxon>Euteleostomi</taxon>
        <taxon>Amphibia</taxon>
        <taxon>Batrachia</taxon>
        <taxon>Anura</taxon>
        <taxon>Neobatrachia</taxon>
        <taxon>Hyloidea</taxon>
        <taxon>Dendrobatidae</taxon>
        <taxon>Dendrobatinae</taxon>
        <taxon>Ranitomeya</taxon>
    </lineage>
</organism>
<feature type="domain" description="CUB" evidence="25">
    <location>
        <begin position="197"/>
        <end position="333"/>
    </location>
</feature>
<evidence type="ECO:0000256" key="23">
    <source>
        <dbReference type="PROSITE-ProRule" id="PRU00302"/>
    </source>
</evidence>
<dbReference type="PRINTS" id="PR00722">
    <property type="entry name" value="CHYMOTRYPSIN"/>
</dbReference>
<keyword evidence="29" id="KW-1185">Reference proteome</keyword>
<keyword evidence="5" id="KW-0964">Secreted</keyword>
<evidence type="ECO:0000256" key="2">
    <source>
        <dbReference type="ARBA" id="ARBA00004241"/>
    </source>
</evidence>
<dbReference type="CDD" id="cd00033">
    <property type="entry name" value="CCP"/>
    <property type="match status" value="2"/>
</dbReference>
<evidence type="ECO:0000256" key="15">
    <source>
        <dbReference type="ARBA" id="ARBA00022859"/>
    </source>
</evidence>
<keyword evidence="17 22" id="KW-1015">Disulfide bond</keyword>
<dbReference type="InterPro" id="IPR018097">
    <property type="entry name" value="EGF_Ca-bd_CS"/>
</dbReference>
<dbReference type="EMBL" id="CAUEEQ010008585">
    <property type="protein sequence ID" value="CAJ0932507.1"/>
    <property type="molecule type" value="Genomic_DNA"/>
</dbReference>
<keyword evidence="13" id="KW-0378">Hydrolase</keyword>
<dbReference type="InterPro" id="IPR035914">
    <property type="entry name" value="Sperma_CUB_dom_sf"/>
</dbReference>
<protein>
    <recommendedName>
        <fullName evidence="4">complement subcomponent C1r</fullName>
        <ecNumber evidence="4">3.4.21.41</ecNumber>
    </recommendedName>
</protein>
<dbReference type="PANTHER" id="PTHR24255:SF25">
    <property type="entry name" value="COMPLEMENT C1R SUBCOMPONENT"/>
    <property type="match status" value="1"/>
</dbReference>
<evidence type="ECO:0000256" key="16">
    <source>
        <dbReference type="ARBA" id="ARBA00022875"/>
    </source>
</evidence>
<dbReference type="InterPro" id="IPR000859">
    <property type="entry name" value="CUB_dom"/>
</dbReference>
<dbReference type="PROSITE" id="PS00010">
    <property type="entry name" value="ASX_HYDROXYL"/>
    <property type="match status" value="1"/>
</dbReference>
<dbReference type="InterPro" id="IPR000436">
    <property type="entry name" value="Sushi_SCR_CCP_dom"/>
</dbReference>
<dbReference type="PROSITE" id="PS01180">
    <property type="entry name" value="CUB"/>
    <property type="match status" value="2"/>
</dbReference>
<evidence type="ECO:0000256" key="13">
    <source>
        <dbReference type="ARBA" id="ARBA00022801"/>
    </source>
</evidence>
<evidence type="ECO:0000256" key="20">
    <source>
        <dbReference type="ARBA" id="ARBA00093383"/>
    </source>
</evidence>
<keyword evidence="11 24" id="KW-0732">Signal</keyword>
<feature type="domain" description="Sushi" evidence="27">
    <location>
        <begin position="402"/>
        <end position="471"/>
    </location>
</feature>
<comment type="function">
    <text evidence="20">Serine protease component of the complement C1 complex, a multiprotein complex that initiates the classical pathway of the complement system, a cascade of proteins that leads to phagocytosis and breakdown of pathogens and signaling that strengthens the adaptive immune system. C1R catalyzes the first enzymatic step in the classical complement pathway: it is activated by the C1Q subcomplex of the C1 complex, which associates with IgG or IgM immunoglobulins complexed with antigens to form antigen-antibody complexes on the surface of pathogens. Immunoglobulin-binding promotes the autocatalytic cleavage and activation of C1R. Activated C1R then cleaves and activates C1S, the second protease of the classical complement pathway. It is unclear if C1R activates C1S within single, strained C1 complexes or between neighboring C1 complexes on surfaces.</text>
</comment>
<dbReference type="SMART" id="SM00032">
    <property type="entry name" value="CCP"/>
    <property type="match status" value="2"/>
</dbReference>
<keyword evidence="8" id="KW-0399">Innate immunity</keyword>
<dbReference type="SMART" id="SM00179">
    <property type="entry name" value="EGF_CA"/>
    <property type="match status" value="1"/>
</dbReference>
<feature type="domain" description="CUB" evidence="25">
    <location>
        <begin position="41"/>
        <end position="146"/>
    </location>
</feature>
<dbReference type="SMART" id="SM00181">
    <property type="entry name" value="EGF"/>
    <property type="match status" value="1"/>
</dbReference>
<dbReference type="InterPro" id="IPR035976">
    <property type="entry name" value="Sushi/SCR/CCP_sf"/>
</dbReference>
<dbReference type="Gene3D" id="2.10.25.10">
    <property type="entry name" value="Laminin"/>
    <property type="match status" value="1"/>
</dbReference>
<evidence type="ECO:0000256" key="7">
    <source>
        <dbReference type="ARBA" id="ARBA00022553"/>
    </source>
</evidence>
<dbReference type="Pfam" id="PF00084">
    <property type="entry name" value="Sushi"/>
    <property type="match status" value="2"/>
</dbReference>
<dbReference type="SMART" id="SM00042">
    <property type="entry name" value="CUB"/>
    <property type="match status" value="2"/>
</dbReference>
<evidence type="ECO:0000256" key="8">
    <source>
        <dbReference type="ARBA" id="ARBA00022588"/>
    </source>
</evidence>
<dbReference type="SMART" id="SM00020">
    <property type="entry name" value="Tryp_SPc"/>
    <property type="match status" value="1"/>
</dbReference>
<keyword evidence="15" id="KW-0391">Immunity</keyword>
<evidence type="ECO:0000259" key="25">
    <source>
        <dbReference type="PROSITE" id="PS01180"/>
    </source>
</evidence>
<keyword evidence="9 23" id="KW-0768">Sushi</keyword>
<dbReference type="InterPro" id="IPR000742">
    <property type="entry name" value="EGF"/>
</dbReference>
<dbReference type="Gene3D" id="2.60.120.290">
    <property type="entry name" value="Spermadhesin, CUB domain"/>
    <property type="match status" value="2"/>
</dbReference>
<evidence type="ECO:0000256" key="21">
    <source>
        <dbReference type="ARBA" id="ARBA00093536"/>
    </source>
</evidence>
<evidence type="ECO:0000256" key="11">
    <source>
        <dbReference type="ARBA" id="ARBA00022729"/>
    </source>
</evidence>
<evidence type="ECO:0000256" key="5">
    <source>
        <dbReference type="ARBA" id="ARBA00022525"/>
    </source>
</evidence>
<comment type="subcellular location">
    <subcellularLocation>
        <location evidence="2">Cell surface</location>
    </subcellularLocation>
    <subcellularLocation>
        <location evidence="3">Secreted</location>
    </subcellularLocation>
</comment>
<dbReference type="InterPro" id="IPR001254">
    <property type="entry name" value="Trypsin_dom"/>
</dbReference>
<dbReference type="InterPro" id="IPR033116">
    <property type="entry name" value="TRYPSIN_SER"/>
</dbReference>
<evidence type="ECO:0000256" key="6">
    <source>
        <dbReference type="ARBA" id="ARBA00022536"/>
    </source>
</evidence>
<dbReference type="Proteomes" id="UP001176940">
    <property type="component" value="Unassembled WGS sequence"/>
</dbReference>
<evidence type="ECO:0000256" key="1">
    <source>
        <dbReference type="ARBA" id="ARBA00001057"/>
    </source>
</evidence>
<dbReference type="EC" id="3.4.21.41" evidence="4"/>
<dbReference type="Gene3D" id="2.10.70.10">
    <property type="entry name" value="Complement Module, domain 1"/>
    <property type="match status" value="2"/>
</dbReference>
<dbReference type="InterPro" id="IPR001314">
    <property type="entry name" value="Peptidase_S1A"/>
</dbReference>
<comment type="subunit">
    <text evidence="21">Core component of the complement C1 complex, a calcium-dependent complex composed of 1 molecule of the C1Q subcomplex, 2 molecules of C1R and 2 molecules of C1S. The C1Q subcomplex is composed 18 subunits: 3 chains of C1QA, C1QB, and C1QC trimerize to form 6 collagen-like triple helices connected to six globular ligand-recognition modules. Within the C1 complex, C1R is a dimer of identical chains, each of which is activated by cleavage into two chains, heavy and light, connected by disulfide bonds.</text>
</comment>
<keyword evidence="16" id="KW-0180">Complement pathway</keyword>
<evidence type="ECO:0000256" key="10">
    <source>
        <dbReference type="ARBA" id="ARBA00022670"/>
    </source>
</evidence>
<feature type="domain" description="Sushi" evidence="27">
    <location>
        <begin position="335"/>
        <end position="401"/>
    </location>
</feature>
<evidence type="ECO:0000256" key="22">
    <source>
        <dbReference type="PROSITE-ProRule" id="PRU00059"/>
    </source>
</evidence>
<evidence type="ECO:0000256" key="4">
    <source>
        <dbReference type="ARBA" id="ARBA00011907"/>
    </source>
</evidence>
<dbReference type="PROSITE" id="PS50240">
    <property type="entry name" value="TRYPSIN_DOM"/>
    <property type="match status" value="1"/>
</dbReference>
<keyword evidence="14" id="KW-0720">Serine protease</keyword>
<dbReference type="SUPFAM" id="SSF49854">
    <property type="entry name" value="Spermadhesin, CUB domain"/>
    <property type="match status" value="2"/>
</dbReference>
<reference evidence="28" key="1">
    <citation type="submission" date="2023-07" db="EMBL/GenBank/DDBJ databases">
        <authorList>
            <person name="Stuckert A."/>
        </authorList>
    </citation>
    <scope>NUCLEOTIDE SEQUENCE</scope>
</reference>
<dbReference type="Gene3D" id="2.40.10.10">
    <property type="entry name" value="Trypsin-like serine proteases"/>
    <property type="match status" value="2"/>
</dbReference>
<dbReference type="SUPFAM" id="SSF57196">
    <property type="entry name" value="EGF/Laminin"/>
    <property type="match status" value="1"/>
</dbReference>
<dbReference type="InterPro" id="IPR009003">
    <property type="entry name" value="Peptidase_S1_PA"/>
</dbReference>
<dbReference type="InterPro" id="IPR043504">
    <property type="entry name" value="Peptidase_S1_PA_chymotrypsin"/>
</dbReference>
<dbReference type="SUPFAM" id="SSF50494">
    <property type="entry name" value="Trypsin-like serine proteases"/>
    <property type="match status" value="1"/>
</dbReference>
<dbReference type="Pfam" id="PF00431">
    <property type="entry name" value="CUB"/>
    <property type="match status" value="3"/>
</dbReference>
<feature type="chain" id="PRO_5045626758" description="complement subcomponent C1r" evidence="24">
    <location>
        <begin position="42"/>
        <end position="726"/>
    </location>
</feature>
<dbReference type="CDD" id="cd00041">
    <property type="entry name" value="CUB"/>
    <property type="match status" value="2"/>
</dbReference>
<dbReference type="PROSITE" id="PS50923">
    <property type="entry name" value="SUSHI"/>
    <property type="match status" value="2"/>
</dbReference>
<dbReference type="InterPro" id="IPR000152">
    <property type="entry name" value="EGF-type_Asp/Asn_hydroxyl_site"/>
</dbReference>
<evidence type="ECO:0000259" key="26">
    <source>
        <dbReference type="PROSITE" id="PS50240"/>
    </source>
</evidence>
<feature type="disulfide bond" evidence="22">
    <location>
        <begin position="197"/>
        <end position="224"/>
    </location>
</feature>
<gene>
    <name evidence="28" type="ORF">RIMI_LOCUS5115467</name>
</gene>
<dbReference type="PROSITE" id="PS00135">
    <property type="entry name" value="TRYPSIN_SER"/>
    <property type="match status" value="1"/>
</dbReference>
<dbReference type="InterPro" id="IPR024175">
    <property type="entry name" value="Pept_S1A_C1r/C1S/mannan-bd"/>
</dbReference>
<evidence type="ECO:0000259" key="27">
    <source>
        <dbReference type="PROSITE" id="PS50923"/>
    </source>
</evidence>
<proteinExistence type="predicted"/>
<dbReference type="Pfam" id="PF14670">
    <property type="entry name" value="FXa_inhibition"/>
    <property type="match status" value="1"/>
</dbReference>
<evidence type="ECO:0000313" key="28">
    <source>
        <dbReference type="EMBL" id="CAJ0932507.1"/>
    </source>
</evidence>
<keyword evidence="19" id="KW-0379">Hydroxylation</keyword>
<evidence type="ECO:0000256" key="9">
    <source>
        <dbReference type="ARBA" id="ARBA00022659"/>
    </source>
</evidence>
<keyword evidence="10" id="KW-0645">Protease</keyword>
<evidence type="ECO:0000313" key="29">
    <source>
        <dbReference type="Proteomes" id="UP001176940"/>
    </source>
</evidence>
<dbReference type="CDD" id="cd00054">
    <property type="entry name" value="EGF_CA"/>
    <property type="match status" value="1"/>
</dbReference>
<evidence type="ECO:0000256" key="24">
    <source>
        <dbReference type="SAM" id="SignalP"/>
    </source>
</evidence>
<feature type="non-terminal residue" evidence="28">
    <location>
        <position position="726"/>
    </location>
</feature>
<comment type="caution">
    <text evidence="28">The sequence shown here is derived from an EMBL/GenBank/DDBJ whole genome shotgun (WGS) entry which is preliminary data.</text>
</comment>